<evidence type="ECO:0000256" key="1">
    <source>
        <dbReference type="ARBA" id="ARBA00004459"/>
    </source>
</evidence>
<organism evidence="7 8">
    <name type="scientific">Sphingopyxis jiangsuensis</name>
    <dbReference type="NCBI Taxonomy" id="2871171"/>
    <lineage>
        <taxon>Bacteria</taxon>
        <taxon>Pseudomonadati</taxon>
        <taxon>Pseudomonadota</taxon>
        <taxon>Alphaproteobacteria</taxon>
        <taxon>Sphingomonadales</taxon>
        <taxon>Sphingomonadaceae</taxon>
        <taxon>Sphingopyxis</taxon>
    </lineage>
</organism>
<gene>
    <name evidence="7" type="ORF">K5P26_09000</name>
</gene>
<evidence type="ECO:0000259" key="6">
    <source>
        <dbReference type="Pfam" id="PF05433"/>
    </source>
</evidence>
<evidence type="ECO:0000256" key="5">
    <source>
        <dbReference type="SAM" id="SignalP"/>
    </source>
</evidence>
<evidence type="ECO:0000256" key="2">
    <source>
        <dbReference type="ARBA" id="ARBA00008681"/>
    </source>
</evidence>
<dbReference type="InterPro" id="IPR008816">
    <property type="entry name" value="Gly_zipper_2TM_dom"/>
</dbReference>
<dbReference type="Pfam" id="PF05433">
    <property type="entry name" value="Rick_17kDa_Anti"/>
    <property type="match status" value="1"/>
</dbReference>
<comment type="subcellular location">
    <subcellularLocation>
        <location evidence="1">Cell outer membrane</location>
        <topology evidence="1">Lipid-anchor</topology>
    </subcellularLocation>
</comment>
<dbReference type="EMBL" id="JAILXK010000002">
    <property type="protein sequence ID" value="MBY4637273.1"/>
    <property type="molecule type" value="Genomic_DNA"/>
</dbReference>
<feature type="signal peptide" evidence="5">
    <location>
        <begin position="1"/>
        <end position="22"/>
    </location>
</feature>
<evidence type="ECO:0000256" key="4">
    <source>
        <dbReference type="ARBA" id="ARBA00023288"/>
    </source>
</evidence>
<sequence length="124" mass="13370">MRKILIPAFVAALLMPSAAALADPPPWAPAHGKRAKEQIRYDSQGRYLEPRRLSRGDRIWRGSDGRYYCRRDNGTTGLIIGAAVGALVGRELDSGRDRTVGTIIGAAGGGLLGRAIDRGDLKCR</sequence>
<feature type="domain" description="Glycine zipper 2TM" evidence="6">
    <location>
        <begin position="77"/>
        <end position="116"/>
    </location>
</feature>
<accession>A0ABS7ME86</accession>
<dbReference type="Proteomes" id="UP001166571">
    <property type="component" value="Unassembled WGS sequence"/>
</dbReference>
<feature type="chain" id="PRO_5046153491" description="17 kDa surface antigen" evidence="5">
    <location>
        <begin position="23"/>
        <end position="124"/>
    </location>
</feature>
<reference evidence="7" key="1">
    <citation type="submission" date="2021-08" db="EMBL/GenBank/DDBJ databases">
        <title>Sphingopyxis panaciterrulae sp. nov., isolated from the surface water of the Yellow Sea.</title>
        <authorList>
            <person name="Gao Z."/>
            <person name="Zhang D."/>
            <person name="Zhang A."/>
        </authorList>
    </citation>
    <scope>NUCLEOTIDE SEQUENCE</scope>
    <source>
        <strain evidence="7">XHP0097</strain>
    </source>
</reference>
<keyword evidence="5" id="KW-0732">Signal</keyword>
<evidence type="ECO:0000313" key="8">
    <source>
        <dbReference type="Proteomes" id="UP001166571"/>
    </source>
</evidence>
<protein>
    <recommendedName>
        <fullName evidence="3">17 kDa surface antigen</fullName>
    </recommendedName>
</protein>
<name>A0ABS7ME86_9SPHN</name>
<keyword evidence="4" id="KW-0449">Lipoprotein</keyword>
<comment type="caution">
    <text evidence="7">The sequence shown here is derived from an EMBL/GenBank/DDBJ whole genome shotgun (WGS) entry which is preliminary data.</text>
</comment>
<evidence type="ECO:0000256" key="3">
    <source>
        <dbReference type="ARBA" id="ARBA00015281"/>
    </source>
</evidence>
<evidence type="ECO:0000313" key="7">
    <source>
        <dbReference type="EMBL" id="MBY4637273.1"/>
    </source>
</evidence>
<comment type="similarity">
    <text evidence="2">Belongs to the rickettsiale 17 kDa surface antigen family.</text>
</comment>
<dbReference type="RefSeq" id="WP_222136558.1">
    <property type="nucleotide sequence ID" value="NZ_JAILXK010000002.1"/>
</dbReference>
<proteinExistence type="inferred from homology"/>
<keyword evidence="8" id="KW-1185">Reference proteome</keyword>